<keyword evidence="2 3" id="KW-0143">Chaperone</keyword>
<comment type="similarity">
    <text evidence="1 3 5">Belongs to the GrpE family.</text>
</comment>
<organism evidence="7 8">
    <name type="scientific">candidate division WWE3 bacterium CG23_combo_of_CG06-09_8_20_14_all_40_14</name>
    <dbReference type="NCBI Taxonomy" id="1975095"/>
    <lineage>
        <taxon>Bacteria</taxon>
        <taxon>Katanobacteria</taxon>
    </lineage>
</organism>
<dbReference type="SUPFAM" id="SSF51064">
    <property type="entry name" value="Head domain of nucleotide exchange factor GrpE"/>
    <property type="match status" value="1"/>
</dbReference>
<dbReference type="InterPro" id="IPR000740">
    <property type="entry name" value="GrpE"/>
</dbReference>
<dbReference type="AlphaFoldDB" id="A0A2G9XCX3"/>
<protein>
    <recommendedName>
        <fullName evidence="3 4">Protein GrpE</fullName>
    </recommendedName>
    <alternativeName>
        <fullName evidence="3">HSP-70 cofactor</fullName>
    </alternativeName>
</protein>
<evidence type="ECO:0000313" key="8">
    <source>
        <dbReference type="Proteomes" id="UP000231388"/>
    </source>
</evidence>
<keyword evidence="3 4" id="KW-0346">Stress response</keyword>
<dbReference type="CDD" id="cd00446">
    <property type="entry name" value="GrpE"/>
    <property type="match status" value="1"/>
</dbReference>
<evidence type="ECO:0000313" key="7">
    <source>
        <dbReference type="EMBL" id="PIP04840.1"/>
    </source>
</evidence>
<evidence type="ECO:0000256" key="1">
    <source>
        <dbReference type="ARBA" id="ARBA00009054"/>
    </source>
</evidence>
<dbReference type="Gene3D" id="2.30.22.10">
    <property type="entry name" value="Head domain of nucleotide exchange factor GrpE"/>
    <property type="match status" value="1"/>
</dbReference>
<evidence type="ECO:0000256" key="6">
    <source>
        <dbReference type="SAM" id="Coils"/>
    </source>
</evidence>
<accession>A0A2G9XCX3</accession>
<feature type="coiled-coil region" evidence="6">
    <location>
        <begin position="5"/>
        <end position="39"/>
    </location>
</feature>
<proteinExistence type="inferred from homology"/>
<keyword evidence="6" id="KW-0175">Coiled coil</keyword>
<name>A0A2G9XCX3_UNCKA</name>
<dbReference type="Pfam" id="PF01025">
    <property type="entry name" value="GrpE"/>
    <property type="match status" value="1"/>
</dbReference>
<dbReference type="PRINTS" id="PR00773">
    <property type="entry name" value="GRPEPROTEIN"/>
</dbReference>
<dbReference type="Gene3D" id="3.90.20.20">
    <property type="match status" value="1"/>
</dbReference>
<sequence>MEKKIEKLEKEIVELKNKILEAENKWKRALADYQNLEKRTQEQKAEFAEFANCGIMLDFLGVLDCLESAASHIKNEGLDLSVKKFKEVLESNGVSEIKAEGEVFNADSMEAVDAQKGEEGKVLKVNKKGYILNNRVLRPAQVVVGRKE</sequence>
<dbReference type="GO" id="GO:0005737">
    <property type="term" value="C:cytoplasm"/>
    <property type="evidence" value="ECO:0007669"/>
    <property type="project" value="UniProtKB-SubCell"/>
</dbReference>
<comment type="caution">
    <text evidence="7">The sequence shown here is derived from an EMBL/GenBank/DDBJ whole genome shotgun (WGS) entry which is preliminary data.</text>
</comment>
<dbReference type="InterPro" id="IPR009012">
    <property type="entry name" value="GrpE_head"/>
</dbReference>
<dbReference type="Proteomes" id="UP000231388">
    <property type="component" value="Unassembled WGS sequence"/>
</dbReference>
<evidence type="ECO:0000256" key="2">
    <source>
        <dbReference type="ARBA" id="ARBA00023186"/>
    </source>
</evidence>
<comment type="subunit">
    <text evidence="3">Homodimer.</text>
</comment>
<dbReference type="EMBL" id="PCQY01000005">
    <property type="protein sequence ID" value="PIP04840.1"/>
    <property type="molecule type" value="Genomic_DNA"/>
</dbReference>
<evidence type="ECO:0000256" key="3">
    <source>
        <dbReference type="HAMAP-Rule" id="MF_01151"/>
    </source>
</evidence>
<dbReference type="PANTHER" id="PTHR21237:SF23">
    <property type="entry name" value="GRPE PROTEIN HOMOLOG, MITOCHONDRIAL"/>
    <property type="match status" value="1"/>
</dbReference>
<dbReference type="GO" id="GO:0042803">
    <property type="term" value="F:protein homodimerization activity"/>
    <property type="evidence" value="ECO:0007669"/>
    <property type="project" value="InterPro"/>
</dbReference>
<dbReference type="InterPro" id="IPR013805">
    <property type="entry name" value="GrpE_CC"/>
</dbReference>
<evidence type="ECO:0000256" key="4">
    <source>
        <dbReference type="RuleBase" id="RU000639"/>
    </source>
</evidence>
<dbReference type="GO" id="GO:0051082">
    <property type="term" value="F:unfolded protein binding"/>
    <property type="evidence" value="ECO:0007669"/>
    <property type="project" value="TreeGrafter"/>
</dbReference>
<dbReference type="PANTHER" id="PTHR21237">
    <property type="entry name" value="GRPE PROTEIN"/>
    <property type="match status" value="1"/>
</dbReference>
<keyword evidence="3" id="KW-0963">Cytoplasm</keyword>
<comment type="function">
    <text evidence="3 4">Participates actively in the response to hyperosmotic and heat shock by preventing the aggregation of stress-denatured proteins, in association with DnaK and GrpE. It is the nucleotide exchange factor for DnaK and may function as a thermosensor. Unfolded proteins bind initially to DnaJ; upon interaction with the DnaJ-bound protein, DnaK hydrolyzes its bound ATP, resulting in the formation of a stable complex. GrpE releases ADP from DnaK; ATP binding to DnaK triggers the release of the substrate protein, thus completing the reaction cycle. Several rounds of ATP-dependent interactions between DnaJ, DnaK and GrpE are required for fully efficient folding.</text>
</comment>
<evidence type="ECO:0000256" key="5">
    <source>
        <dbReference type="RuleBase" id="RU004478"/>
    </source>
</evidence>
<comment type="subcellular location">
    <subcellularLocation>
        <location evidence="3">Cytoplasm</location>
    </subcellularLocation>
</comment>
<dbReference type="GO" id="GO:0051087">
    <property type="term" value="F:protein-folding chaperone binding"/>
    <property type="evidence" value="ECO:0007669"/>
    <property type="project" value="InterPro"/>
</dbReference>
<dbReference type="SUPFAM" id="SSF58014">
    <property type="entry name" value="Coiled-coil domain of nucleotide exchange factor GrpE"/>
    <property type="match status" value="1"/>
</dbReference>
<dbReference type="HAMAP" id="MF_01151">
    <property type="entry name" value="GrpE"/>
    <property type="match status" value="1"/>
</dbReference>
<dbReference type="PROSITE" id="PS01071">
    <property type="entry name" value="GRPE"/>
    <property type="match status" value="1"/>
</dbReference>
<dbReference type="GO" id="GO:0000774">
    <property type="term" value="F:adenyl-nucleotide exchange factor activity"/>
    <property type="evidence" value="ECO:0007669"/>
    <property type="project" value="InterPro"/>
</dbReference>
<gene>
    <name evidence="3 7" type="primary">grpE</name>
    <name evidence="7" type="ORF">COX53_00290</name>
</gene>
<reference evidence="7 8" key="1">
    <citation type="submission" date="2017-09" db="EMBL/GenBank/DDBJ databases">
        <title>Depth-based differentiation of microbial function through sediment-hosted aquifers and enrichment of novel symbionts in the deep terrestrial subsurface.</title>
        <authorList>
            <person name="Probst A.J."/>
            <person name="Ladd B."/>
            <person name="Jarett J.K."/>
            <person name="Geller-Mcgrath D.E."/>
            <person name="Sieber C.M."/>
            <person name="Emerson J.B."/>
            <person name="Anantharaman K."/>
            <person name="Thomas B.C."/>
            <person name="Malmstrom R."/>
            <person name="Stieglmeier M."/>
            <person name="Klingl A."/>
            <person name="Woyke T."/>
            <person name="Ryan C.M."/>
            <person name="Banfield J.F."/>
        </authorList>
    </citation>
    <scope>NUCLEOTIDE SEQUENCE [LARGE SCALE GENOMIC DNA]</scope>
    <source>
        <strain evidence="7">CG23_combo_of_CG06-09_8_20_14_all_40_14</strain>
    </source>
</reference>
<dbReference type="GO" id="GO:0006457">
    <property type="term" value="P:protein folding"/>
    <property type="evidence" value="ECO:0007669"/>
    <property type="project" value="InterPro"/>
</dbReference>